<evidence type="ECO:0000313" key="19">
    <source>
        <dbReference type="EMBL" id="PIY93754.1"/>
    </source>
</evidence>
<dbReference type="InterPro" id="IPR015886">
    <property type="entry name" value="H2TH_FPG"/>
</dbReference>
<evidence type="ECO:0000256" key="4">
    <source>
        <dbReference type="ARBA" id="ARBA00011245"/>
    </source>
</evidence>
<keyword evidence="13" id="KW-0511">Multifunctional enzyme</keyword>
<evidence type="ECO:0000313" key="20">
    <source>
        <dbReference type="Proteomes" id="UP000228689"/>
    </source>
</evidence>
<keyword evidence="9" id="KW-0862">Zinc</keyword>
<dbReference type="NCBIfam" id="NF002211">
    <property type="entry name" value="PRK01103.1"/>
    <property type="match status" value="1"/>
</dbReference>
<sequence>MPELPEVETIRNDLNQKIIHKRIKSIAIRKKKIVKNTHRLFKDKVVGSKFNEIDRVGKLMIINLDNGLFILVHLRMTGQLIYQQAGKRTIGGHNWPESDQELPNRFSHIIVTFSDNSKLFFNDMRQFGYWHLVNDQERQKAVSSYGIEPIAKDFTLDKFEDLLKNRKSVLKPFLLNQKFMAGIGNIYADEICFAAKVKPSRLIHTLKRGEKELLHKACRDILIKGIKYRGTTFSDYVDSDGHAGNFVKFLKVFGRTGESCKRCKKGTIQKIKLGGRGTHFCPQCQK</sequence>
<evidence type="ECO:0000256" key="1">
    <source>
        <dbReference type="ARBA" id="ARBA00001668"/>
    </source>
</evidence>
<keyword evidence="6" id="KW-0227">DNA damage</keyword>
<dbReference type="GO" id="GO:0006284">
    <property type="term" value="P:base-excision repair"/>
    <property type="evidence" value="ECO:0007669"/>
    <property type="project" value="InterPro"/>
</dbReference>
<evidence type="ECO:0000259" key="18">
    <source>
        <dbReference type="PROSITE" id="PS51068"/>
    </source>
</evidence>
<feature type="domain" description="Formamidopyrimidine-DNA glycosylase catalytic" evidence="18">
    <location>
        <begin position="2"/>
        <end position="128"/>
    </location>
</feature>
<comment type="catalytic activity">
    <reaction evidence="1">
        <text>Hydrolysis of DNA containing ring-opened 7-methylguanine residues, releasing 2,6-diamino-4-hydroxy-5-(N-methyl)formamidopyrimidine.</text>
        <dbReference type="EC" id="3.2.2.23"/>
    </reaction>
</comment>
<comment type="caution">
    <text evidence="19">The sequence shown here is derived from an EMBL/GenBank/DDBJ whole genome shotgun (WGS) entry which is preliminary data.</text>
</comment>
<keyword evidence="7 16" id="KW-0863">Zinc-finger</keyword>
<dbReference type="GO" id="GO:0034039">
    <property type="term" value="F:8-oxo-7,8-dihydroguanine DNA N-glycosylase activity"/>
    <property type="evidence" value="ECO:0007669"/>
    <property type="project" value="TreeGrafter"/>
</dbReference>
<comment type="similarity">
    <text evidence="3">Belongs to the FPG family.</text>
</comment>
<dbReference type="PROSITE" id="PS51068">
    <property type="entry name" value="FPG_CAT"/>
    <property type="match status" value="1"/>
</dbReference>
<comment type="cofactor">
    <cofactor evidence="2">
        <name>Zn(2+)</name>
        <dbReference type="ChEBI" id="CHEBI:29105"/>
    </cofactor>
</comment>
<dbReference type="Gene3D" id="3.20.190.10">
    <property type="entry name" value="MutM-like, N-terminal"/>
    <property type="match status" value="1"/>
</dbReference>
<evidence type="ECO:0000256" key="3">
    <source>
        <dbReference type="ARBA" id="ARBA00009409"/>
    </source>
</evidence>
<dbReference type="PROSITE" id="PS51066">
    <property type="entry name" value="ZF_FPG_2"/>
    <property type="match status" value="1"/>
</dbReference>
<gene>
    <name evidence="19" type="ORF">COY67_03670</name>
</gene>
<evidence type="ECO:0000256" key="11">
    <source>
        <dbReference type="ARBA" id="ARBA00023204"/>
    </source>
</evidence>
<evidence type="ECO:0000256" key="5">
    <source>
        <dbReference type="ARBA" id="ARBA00022723"/>
    </source>
</evidence>
<protein>
    <submittedName>
        <fullName evidence="19">DNA-formamidopyrimidine glycosylase</fullName>
    </submittedName>
</protein>
<keyword evidence="5" id="KW-0479">Metal-binding</keyword>
<evidence type="ECO:0000259" key="17">
    <source>
        <dbReference type="PROSITE" id="PS51066"/>
    </source>
</evidence>
<dbReference type="Gene3D" id="1.10.8.50">
    <property type="match status" value="1"/>
</dbReference>
<dbReference type="CDD" id="cd08966">
    <property type="entry name" value="EcFpg-like_N"/>
    <property type="match status" value="1"/>
</dbReference>
<evidence type="ECO:0000256" key="15">
    <source>
        <dbReference type="ARBA" id="ARBA00044632"/>
    </source>
</evidence>
<evidence type="ECO:0000256" key="14">
    <source>
        <dbReference type="ARBA" id="ARBA00023295"/>
    </source>
</evidence>
<dbReference type="Pfam" id="PF01149">
    <property type="entry name" value="Fapy_DNA_glyco"/>
    <property type="match status" value="1"/>
</dbReference>
<proteinExistence type="inferred from homology"/>
<dbReference type="GO" id="GO:0003684">
    <property type="term" value="F:damaged DNA binding"/>
    <property type="evidence" value="ECO:0007669"/>
    <property type="project" value="InterPro"/>
</dbReference>
<comment type="catalytic activity">
    <reaction evidence="15">
        <text>2'-deoxyribonucleotide-(2'-deoxyribose 5'-phosphate)-2'-deoxyribonucleotide-DNA = a 3'-end 2'-deoxyribonucleotide-(2,3-dehydro-2,3-deoxyribose 5'-phosphate)-DNA + a 5'-end 5'-phospho-2'-deoxyribonucleoside-DNA + H(+)</text>
        <dbReference type="Rhea" id="RHEA:66592"/>
        <dbReference type="Rhea" id="RHEA-COMP:13180"/>
        <dbReference type="Rhea" id="RHEA-COMP:16897"/>
        <dbReference type="Rhea" id="RHEA-COMP:17067"/>
        <dbReference type="ChEBI" id="CHEBI:15378"/>
        <dbReference type="ChEBI" id="CHEBI:136412"/>
        <dbReference type="ChEBI" id="CHEBI:157695"/>
        <dbReference type="ChEBI" id="CHEBI:167181"/>
        <dbReference type="EC" id="4.2.99.18"/>
    </reaction>
</comment>
<evidence type="ECO:0000256" key="12">
    <source>
        <dbReference type="ARBA" id="ARBA00023239"/>
    </source>
</evidence>
<evidence type="ECO:0000256" key="7">
    <source>
        <dbReference type="ARBA" id="ARBA00022771"/>
    </source>
</evidence>
<dbReference type="InterPro" id="IPR010979">
    <property type="entry name" value="Ribosomal_uS13-like_H2TH"/>
</dbReference>
<dbReference type="InterPro" id="IPR000214">
    <property type="entry name" value="Znf_DNA_glyclase/AP_lyase"/>
</dbReference>
<dbReference type="SUPFAM" id="SSF57716">
    <property type="entry name" value="Glucocorticoid receptor-like (DNA-binding domain)"/>
    <property type="match status" value="1"/>
</dbReference>
<evidence type="ECO:0000256" key="13">
    <source>
        <dbReference type="ARBA" id="ARBA00023268"/>
    </source>
</evidence>
<dbReference type="InterPro" id="IPR010663">
    <property type="entry name" value="Znf_FPG/IleRS"/>
</dbReference>
<organism evidence="19 20">
    <name type="scientific">Candidatus Komeilibacteria bacterium CG_4_10_14_0_8_um_filter_37_78</name>
    <dbReference type="NCBI Taxonomy" id="1974471"/>
    <lineage>
        <taxon>Bacteria</taxon>
        <taxon>Candidatus Komeiliibacteriota</taxon>
    </lineage>
</organism>
<evidence type="ECO:0000256" key="10">
    <source>
        <dbReference type="ARBA" id="ARBA00023125"/>
    </source>
</evidence>
<keyword evidence="10" id="KW-0238">DNA-binding</keyword>
<dbReference type="InterPro" id="IPR035937">
    <property type="entry name" value="FPG_N"/>
</dbReference>
<dbReference type="GO" id="GO:0008270">
    <property type="term" value="F:zinc ion binding"/>
    <property type="evidence" value="ECO:0007669"/>
    <property type="project" value="UniProtKB-KW"/>
</dbReference>
<dbReference type="AlphaFoldDB" id="A0A2M7RAS9"/>
<accession>A0A2M7RAS9</accession>
<evidence type="ECO:0000256" key="9">
    <source>
        <dbReference type="ARBA" id="ARBA00022833"/>
    </source>
</evidence>
<keyword evidence="12" id="KW-0456">Lyase</keyword>
<dbReference type="SUPFAM" id="SSF81624">
    <property type="entry name" value="N-terminal domain of MutM-like DNA repair proteins"/>
    <property type="match status" value="1"/>
</dbReference>
<name>A0A2M7RAS9_9BACT</name>
<evidence type="ECO:0000256" key="8">
    <source>
        <dbReference type="ARBA" id="ARBA00022801"/>
    </source>
</evidence>
<dbReference type="SMART" id="SM00898">
    <property type="entry name" value="Fapy_DNA_glyco"/>
    <property type="match status" value="1"/>
</dbReference>
<comment type="subunit">
    <text evidence="4">Monomer.</text>
</comment>
<evidence type="ECO:0000256" key="16">
    <source>
        <dbReference type="PROSITE-ProRule" id="PRU00391"/>
    </source>
</evidence>
<dbReference type="PANTHER" id="PTHR22993:SF9">
    <property type="entry name" value="FORMAMIDOPYRIMIDINE-DNA GLYCOSYLASE"/>
    <property type="match status" value="1"/>
</dbReference>
<dbReference type="InterPro" id="IPR012319">
    <property type="entry name" value="FPG_cat"/>
</dbReference>
<keyword evidence="8" id="KW-0378">Hydrolase</keyword>
<dbReference type="Proteomes" id="UP000228689">
    <property type="component" value="Unassembled WGS sequence"/>
</dbReference>
<evidence type="ECO:0000256" key="2">
    <source>
        <dbReference type="ARBA" id="ARBA00001947"/>
    </source>
</evidence>
<dbReference type="EMBL" id="PFMC01000085">
    <property type="protein sequence ID" value="PIY93754.1"/>
    <property type="molecule type" value="Genomic_DNA"/>
</dbReference>
<dbReference type="NCBIfam" id="TIGR00577">
    <property type="entry name" value="fpg"/>
    <property type="match status" value="1"/>
</dbReference>
<dbReference type="InterPro" id="IPR020629">
    <property type="entry name" value="FPG_Glyclase"/>
</dbReference>
<dbReference type="FunFam" id="1.10.8.50:FF:000003">
    <property type="entry name" value="Formamidopyrimidine-DNA glycosylase"/>
    <property type="match status" value="1"/>
</dbReference>
<evidence type="ECO:0000256" key="6">
    <source>
        <dbReference type="ARBA" id="ARBA00022763"/>
    </source>
</evidence>
<dbReference type="SMART" id="SM01232">
    <property type="entry name" value="H2TH"/>
    <property type="match status" value="1"/>
</dbReference>
<dbReference type="GO" id="GO:0140078">
    <property type="term" value="F:class I DNA-(apurinic or apyrimidinic site) endonuclease activity"/>
    <property type="evidence" value="ECO:0007669"/>
    <property type="project" value="UniProtKB-EC"/>
</dbReference>
<dbReference type="PANTHER" id="PTHR22993">
    <property type="entry name" value="FORMAMIDOPYRIMIDINE-DNA GLYCOSYLASE"/>
    <property type="match status" value="1"/>
</dbReference>
<keyword evidence="11" id="KW-0234">DNA repair</keyword>
<dbReference type="Pfam" id="PF06831">
    <property type="entry name" value="H2TH"/>
    <property type="match status" value="1"/>
</dbReference>
<keyword evidence="14" id="KW-0326">Glycosidase</keyword>
<dbReference type="SUPFAM" id="SSF46946">
    <property type="entry name" value="S13-like H2TH domain"/>
    <property type="match status" value="1"/>
</dbReference>
<dbReference type="Pfam" id="PF06827">
    <property type="entry name" value="zf-FPG_IleRS"/>
    <property type="match status" value="1"/>
</dbReference>
<feature type="domain" description="FPG-type" evidence="17">
    <location>
        <begin position="251"/>
        <end position="286"/>
    </location>
</feature>
<reference evidence="20" key="1">
    <citation type="submission" date="2017-09" db="EMBL/GenBank/DDBJ databases">
        <title>Depth-based differentiation of microbial function through sediment-hosted aquifers and enrichment of novel symbionts in the deep terrestrial subsurface.</title>
        <authorList>
            <person name="Probst A.J."/>
            <person name="Ladd B."/>
            <person name="Jarett J.K."/>
            <person name="Geller-Mcgrath D.E."/>
            <person name="Sieber C.M.K."/>
            <person name="Emerson J.B."/>
            <person name="Anantharaman K."/>
            <person name="Thomas B.C."/>
            <person name="Malmstrom R."/>
            <person name="Stieglmeier M."/>
            <person name="Klingl A."/>
            <person name="Woyke T."/>
            <person name="Ryan C.M."/>
            <person name="Banfield J.F."/>
        </authorList>
    </citation>
    <scope>NUCLEOTIDE SEQUENCE [LARGE SCALE GENOMIC DNA]</scope>
</reference>